<keyword evidence="1 3" id="KW-0808">Transferase</keyword>
<evidence type="ECO:0000313" key="3">
    <source>
        <dbReference type="EMBL" id="PZV79129.1"/>
    </source>
</evidence>
<dbReference type="GO" id="GO:0009103">
    <property type="term" value="P:lipopolysaccharide biosynthetic process"/>
    <property type="evidence" value="ECO:0007669"/>
    <property type="project" value="TreeGrafter"/>
</dbReference>
<accession>A0A326RMQ3</accession>
<dbReference type="PANTHER" id="PTHR46401">
    <property type="entry name" value="GLYCOSYLTRANSFERASE WBBK-RELATED"/>
    <property type="match status" value="1"/>
</dbReference>
<dbReference type="Gene3D" id="3.40.50.2000">
    <property type="entry name" value="Glycogen Phosphorylase B"/>
    <property type="match status" value="1"/>
</dbReference>
<organism evidence="3 4">
    <name type="scientific">Algoriphagus aquaeductus</name>
    <dbReference type="NCBI Taxonomy" id="475299"/>
    <lineage>
        <taxon>Bacteria</taxon>
        <taxon>Pseudomonadati</taxon>
        <taxon>Bacteroidota</taxon>
        <taxon>Cytophagia</taxon>
        <taxon>Cytophagales</taxon>
        <taxon>Cyclobacteriaceae</taxon>
        <taxon>Algoriphagus</taxon>
    </lineage>
</organism>
<dbReference type="GO" id="GO:0016757">
    <property type="term" value="F:glycosyltransferase activity"/>
    <property type="evidence" value="ECO:0007669"/>
    <property type="project" value="InterPro"/>
</dbReference>
<dbReference type="Pfam" id="PF00534">
    <property type="entry name" value="Glycos_transf_1"/>
    <property type="match status" value="1"/>
</dbReference>
<feature type="domain" description="Glycosyl transferase family 1" evidence="2">
    <location>
        <begin position="200"/>
        <end position="342"/>
    </location>
</feature>
<protein>
    <submittedName>
        <fullName evidence="3">Glycosyltransferase involved in cell wall biosynthesis</fullName>
    </submittedName>
</protein>
<dbReference type="OrthoDB" id="1395864at2"/>
<sequence>MRFLIISHVVHKINGCQVFAYGPYVKEINLWIKQVDEVVILAPQKSDLLPNPIDLAYIHPNIKIVQAPEIDALTWLSRLKLIWNLPKIFFELFIQMAKADHIHLRCPGNMGLLGCLTQIFFSKKAKTAKYAGNWDPSSPQPLTYRWQRNILSNQFLTKNMKVLVYGDWGIGNKNLLSFFTASYTVNEIEETPLRTLDFPLIFIFVGSLHHGKNPMLSCLATAELVAKRIDCQLHLYGEGPERISIQNFIDQRDLKANIFLHGNVEGPILKKAYKASHFLLFASDSEGWPKAVAEAMFWGCVPITTSVSCVPQMLGNGERGELIDKDPVLMASTIEALLNNPTIYFQKASNAMKWSREFTIEKFEREIQKLLKE</sequence>
<dbReference type="InterPro" id="IPR001296">
    <property type="entry name" value="Glyco_trans_1"/>
</dbReference>
<dbReference type="SUPFAM" id="SSF53756">
    <property type="entry name" value="UDP-Glycosyltransferase/glycogen phosphorylase"/>
    <property type="match status" value="1"/>
</dbReference>
<dbReference type="CDD" id="cd03801">
    <property type="entry name" value="GT4_PimA-like"/>
    <property type="match status" value="1"/>
</dbReference>
<evidence type="ECO:0000259" key="2">
    <source>
        <dbReference type="Pfam" id="PF00534"/>
    </source>
</evidence>
<dbReference type="Proteomes" id="UP000248917">
    <property type="component" value="Unassembled WGS sequence"/>
</dbReference>
<dbReference type="RefSeq" id="WP_111394392.1">
    <property type="nucleotide sequence ID" value="NZ_QKTX01000015.1"/>
</dbReference>
<comment type="caution">
    <text evidence="3">The sequence shown here is derived from an EMBL/GenBank/DDBJ whole genome shotgun (WGS) entry which is preliminary data.</text>
</comment>
<dbReference type="PANTHER" id="PTHR46401:SF2">
    <property type="entry name" value="GLYCOSYLTRANSFERASE WBBK-RELATED"/>
    <property type="match status" value="1"/>
</dbReference>
<reference evidence="3 4" key="1">
    <citation type="submission" date="2018-06" db="EMBL/GenBank/DDBJ databases">
        <title>Genomic Encyclopedia of Archaeal and Bacterial Type Strains, Phase II (KMG-II): from individual species to whole genera.</title>
        <authorList>
            <person name="Goeker M."/>
        </authorList>
    </citation>
    <scope>NUCLEOTIDE SEQUENCE [LARGE SCALE GENOMIC DNA]</scope>
    <source>
        <strain evidence="3 4">T4</strain>
    </source>
</reference>
<proteinExistence type="predicted"/>
<evidence type="ECO:0000256" key="1">
    <source>
        <dbReference type="ARBA" id="ARBA00022679"/>
    </source>
</evidence>
<keyword evidence="4" id="KW-1185">Reference proteome</keyword>
<dbReference type="AlphaFoldDB" id="A0A326RMQ3"/>
<name>A0A326RMQ3_9BACT</name>
<gene>
    <name evidence="3" type="ORF">CLV31_11589</name>
</gene>
<evidence type="ECO:0000313" key="4">
    <source>
        <dbReference type="Proteomes" id="UP000248917"/>
    </source>
</evidence>
<dbReference type="EMBL" id="QKTX01000015">
    <property type="protein sequence ID" value="PZV79129.1"/>
    <property type="molecule type" value="Genomic_DNA"/>
</dbReference>